<protein>
    <recommendedName>
        <fullName evidence="2">histidine kinase</fullName>
        <ecNumber evidence="2">2.7.13.3</ecNumber>
    </recommendedName>
</protein>
<dbReference type="SMART" id="SM00387">
    <property type="entry name" value="HATPase_c"/>
    <property type="match status" value="1"/>
</dbReference>
<evidence type="ECO:0000313" key="13">
    <source>
        <dbReference type="Proteomes" id="UP000262954"/>
    </source>
</evidence>
<evidence type="ECO:0000256" key="1">
    <source>
        <dbReference type="ARBA" id="ARBA00000085"/>
    </source>
</evidence>
<reference evidence="12 13" key="1">
    <citation type="journal article" date="2018" name="Nat. Biotechnol.">
        <title>A standardized bacterial taxonomy based on genome phylogeny substantially revises the tree of life.</title>
        <authorList>
            <person name="Parks D.H."/>
            <person name="Chuvochina M."/>
            <person name="Waite D.W."/>
            <person name="Rinke C."/>
            <person name="Skarshewski A."/>
            <person name="Chaumeil P.A."/>
            <person name="Hugenholtz P."/>
        </authorList>
    </citation>
    <scope>NUCLEOTIDE SEQUENCE [LARGE SCALE GENOMIC DNA]</scope>
    <source>
        <strain evidence="12">UBA11482</strain>
    </source>
</reference>
<sequence>MEKENNQYRKLLSLARIGWWEANFKNRTYRCSDFLIDLLNLQSDTIGFEDFKLLIREDFRERIKNEFSSILLQDVYEQSFPVYSKYGVIWVHSKLGEKSLNEDGHLCAFGFLQCIDNPEDIKDRGLSLERVNNLLYQQNSISRLLLQFFRSDNVTGAIDKILEDILYQFKGGYVYIASYDWENGVLDILSESVRESMEGKNRSIRKLPVDSMPWWTQQIMSMKPIVLFNLDELPEEAVLEKKRLGARNIKSLMAVPMVTDDSVWGFMEIDMIDVYRDWSNEDYQWFTSIANIVSLCLAFRISEKKADMERLYLKNLYKHMPIGYVRMELINDDQKNVVDYRLVDANEAALEISGLKKEEIGMLASELDVISFSRLVKKLSSFDNLNEHAEIDITFPRTGKIGHNILYSPEPGVAVVLFSDITESVKAHEALDRSAKILHNIYMNIPVGIELYDENGYLIDMNNTDIDIFGLKSKQSALGINIFENPNISDAIKNKLKHQESVSFRFNYPFKAVENYYPTNKKGYIDLYTKVSILYDNRGNFSNCLFINIDNTEINKAYSRIAEFESSFSLISRFGKIGYCKFDVISRTGYGITQWFNNLGEEDSTPLDQIIGVYRHVHEEDRQALFDYTVQLKNNEIDSFSKELRIRNGNGWKWTRVNVIRDVMNNTPGKLELICVNYDITELKETERKLIEARDKAEESGRLKSAFLANMSHEIRTPLNAIVGFSELLMNTNSSEEKQEFMNIVKENNELLLQLISDILDISKIEAGTFDFVIGQVNVNLLCEEIVRSLQMKVSPDVHLLFEKPSVDPIIPGDKNRINQIITNFVNNAIKFTKKGFIRVGYRVHDKELEFYVSDTGVGIEPDKLGTIFDRFIKLDNFVHGTGLGLSICKSLVEQMGGRIGVESNPGIGSRFWFTYPLNENFISGDMCEESKHALSEGVLQKENRKPLILVAEDTDSNFLLISVILKKEYEIIRATSGIEVIKLEEVYNPDVILMDIRMPEMDGIEATFRLRDKGVKTPIIAVTAFAFDQDRNRILEAGCDDYISKPIFSAILKERIRYWLNEKRKL</sequence>
<keyword evidence="4" id="KW-0808">Transferase</keyword>
<comment type="caution">
    <text evidence="12">The sequence shown here is derived from an EMBL/GenBank/DDBJ whole genome shotgun (WGS) entry which is preliminary data.</text>
</comment>
<dbReference type="Gene3D" id="3.40.50.2300">
    <property type="match status" value="1"/>
</dbReference>
<dbReference type="SUPFAM" id="SSF55874">
    <property type="entry name" value="ATPase domain of HSP90 chaperone/DNA topoisomerase II/histidine kinase"/>
    <property type="match status" value="1"/>
</dbReference>
<dbReference type="AlphaFoldDB" id="A0A354M4L4"/>
<dbReference type="SMART" id="SM00448">
    <property type="entry name" value="REC"/>
    <property type="match status" value="1"/>
</dbReference>
<dbReference type="PROSITE" id="PS50110">
    <property type="entry name" value="RESPONSE_REGULATORY"/>
    <property type="match status" value="1"/>
</dbReference>
<dbReference type="InterPro" id="IPR003018">
    <property type="entry name" value="GAF"/>
</dbReference>
<evidence type="ECO:0000259" key="11">
    <source>
        <dbReference type="PROSITE" id="PS50110"/>
    </source>
</evidence>
<evidence type="ECO:0000313" key="12">
    <source>
        <dbReference type="EMBL" id="HBJ09453.1"/>
    </source>
</evidence>
<evidence type="ECO:0000256" key="2">
    <source>
        <dbReference type="ARBA" id="ARBA00012438"/>
    </source>
</evidence>
<dbReference type="InterPro" id="IPR035965">
    <property type="entry name" value="PAS-like_dom_sf"/>
</dbReference>
<evidence type="ECO:0000256" key="6">
    <source>
        <dbReference type="ARBA" id="ARBA00022777"/>
    </source>
</evidence>
<dbReference type="SUPFAM" id="SSF52172">
    <property type="entry name" value="CheY-like"/>
    <property type="match status" value="1"/>
</dbReference>
<feature type="domain" description="Histidine kinase" evidence="10">
    <location>
        <begin position="710"/>
        <end position="920"/>
    </location>
</feature>
<dbReference type="InterPro" id="IPR004358">
    <property type="entry name" value="Sig_transdc_His_kin-like_C"/>
</dbReference>
<evidence type="ECO:0000256" key="3">
    <source>
        <dbReference type="ARBA" id="ARBA00022553"/>
    </source>
</evidence>
<dbReference type="SUPFAM" id="SSF55785">
    <property type="entry name" value="PYP-like sensor domain (PAS domain)"/>
    <property type="match status" value="2"/>
</dbReference>
<proteinExistence type="predicted"/>
<dbReference type="PROSITE" id="PS50109">
    <property type="entry name" value="HIS_KIN"/>
    <property type="match status" value="1"/>
</dbReference>
<dbReference type="PANTHER" id="PTHR43711">
    <property type="entry name" value="TWO-COMPONENT HISTIDINE KINASE"/>
    <property type="match status" value="1"/>
</dbReference>
<dbReference type="FunFam" id="3.30.565.10:FF:000006">
    <property type="entry name" value="Sensor histidine kinase WalK"/>
    <property type="match status" value="1"/>
</dbReference>
<dbReference type="FunFam" id="1.10.287.130:FF:000002">
    <property type="entry name" value="Two-component osmosensing histidine kinase"/>
    <property type="match status" value="1"/>
</dbReference>
<evidence type="ECO:0000256" key="5">
    <source>
        <dbReference type="ARBA" id="ARBA00022741"/>
    </source>
</evidence>
<evidence type="ECO:0000256" key="4">
    <source>
        <dbReference type="ARBA" id="ARBA00022679"/>
    </source>
</evidence>
<keyword evidence="5" id="KW-0547">Nucleotide-binding</keyword>
<comment type="catalytic activity">
    <reaction evidence="1">
        <text>ATP + protein L-histidine = ADP + protein N-phospho-L-histidine.</text>
        <dbReference type="EC" id="2.7.13.3"/>
    </reaction>
</comment>
<dbReference type="InterPro" id="IPR001789">
    <property type="entry name" value="Sig_transdc_resp-reg_receiver"/>
</dbReference>
<dbReference type="Pfam" id="PF00512">
    <property type="entry name" value="HisKA"/>
    <property type="match status" value="1"/>
</dbReference>
<feature type="domain" description="Response regulatory" evidence="11">
    <location>
        <begin position="948"/>
        <end position="1061"/>
    </location>
</feature>
<dbReference type="Gene3D" id="3.30.450.20">
    <property type="entry name" value="PAS domain"/>
    <property type="match status" value="1"/>
</dbReference>
<dbReference type="Pfam" id="PF00072">
    <property type="entry name" value="Response_reg"/>
    <property type="match status" value="1"/>
</dbReference>
<dbReference type="Gene3D" id="1.10.287.130">
    <property type="match status" value="1"/>
</dbReference>
<keyword evidence="3 9" id="KW-0597">Phosphoprotein</keyword>
<keyword evidence="8" id="KW-0902">Two-component regulatory system</keyword>
<dbReference type="InterPro" id="IPR036097">
    <property type="entry name" value="HisK_dim/P_sf"/>
</dbReference>
<evidence type="ECO:0000256" key="9">
    <source>
        <dbReference type="PROSITE-ProRule" id="PRU00169"/>
    </source>
</evidence>
<dbReference type="PRINTS" id="PR00344">
    <property type="entry name" value="BCTRLSENSOR"/>
</dbReference>
<dbReference type="GO" id="GO:0000155">
    <property type="term" value="F:phosphorelay sensor kinase activity"/>
    <property type="evidence" value="ECO:0007669"/>
    <property type="project" value="InterPro"/>
</dbReference>
<dbReference type="Gene3D" id="3.30.450.40">
    <property type="match status" value="1"/>
</dbReference>
<evidence type="ECO:0000259" key="10">
    <source>
        <dbReference type="PROSITE" id="PS50109"/>
    </source>
</evidence>
<dbReference type="InterPro" id="IPR011006">
    <property type="entry name" value="CheY-like_superfamily"/>
</dbReference>
<dbReference type="EC" id="2.7.13.3" evidence="2"/>
<dbReference type="CDD" id="cd16922">
    <property type="entry name" value="HATPase_EvgS-ArcB-TorS-like"/>
    <property type="match status" value="1"/>
</dbReference>
<dbReference type="InterPro" id="IPR003661">
    <property type="entry name" value="HisK_dim/P_dom"/>
</dbReference>
<dbReference type="InterPro" id="IPR005467">
    <property type="entry name" value="His_kinase_dom"/>
</dbReference>
<dbReference type="InterPro" id="IPR003594">
    <property type="entry name" value="HATPase_dom"/>
</dbReference>
<keyword evidence="6" id="KW-0418">Kinase</keyword>
<dbReference type="CDD" id="cd00082">
    <property type="entry name" value="HisKA"/>
    <property type="match status" value="1"/>
</dbReference>
<dbReference type="SMART" id="SM00388">
    <property type="entry name" value="HisKA"/>
    <property type="match status" value="1"/>
</dbReference>
<evidence type="ECO:0000256" key="7">
    <source>
        <dbReference type="ARBA" id="ARBA00022840"/>
    </source>
</evidence>
<gene>
    <name evidence="12" type="ORF">DDY73_10670</name>
</gene>
<feature type="modified residue" description="4-aspartylphosphate" evidence="9">
    <location>
        <position position="996"/>
    </location>
</feature>
<dbReference type="SUPFAM" id="SSF47384">
    <property type="entry name" value="Homodimeric domain of signal transducing histidine kinase"/>
    <property type="match status" value="1"/>
</dbReference>
<dbReference type="InterPro" id="IPR000014">
    <property type="entry name" value="PAS"/>
</dbReference>
<dbReference type="Gene3D" id="3.30.565.10">
    <property type="entry name" value="Histidine kinase-like ATPase, C-terminal domain"/>
    <property type="match status" value="1"/>
</dbReference>
<dbReference type="InterPro" id="IPR036890">
    <property type="entry name" value="HATPase_C_sf"/>
</dbReference>
<keyword evidence="7" id="KW-0067">ATP-binding</keyword>
<dbReference type="EMBL" id="DNWC01000140">
    <property type="protein sequence ID" value="HBJ09453.1"/>
    <property type="molecule type" value="Genomic_DNA"/>
</dbReference>
<dbReference type="PANTHER" id="PTHR43711:SF31">
    <property type="entry name" value="HISTIDINE KINASE"/>
    <property type="match status" value="1"/>
</dbReference>
<name>A0A354M4L4_9BACT</name>
<dbReference type="GO" id="GO:0005524">
    <property type="term" value="F:ATP binding"/>
    <property type="evidence" value="ECO:0007669"/>
    <property type="project" value="UniProtKB-KW"/>
</dbReference>
<dbReference type="SUPFAM" id="SSF55781">
    <property type="entry name" value="GAF domain-like"/>
    <property type="match status" value="1"/>
</dbReference>
<evidence type="ECO:0000256" key="8">
    <source>
        <dbReference type="ARBA" id="ARBA00023012"/>
    </source>
</evidence>
<dbReference type="Pfam" id="PF01590">
    <property type="entry name" value="GAF"/>
    <property type="match status" value="1"/>
</dbReference>
<dbReference type="Pfam" id="PF02518">
    <property type="entry name" value="HATPase_c"/>
    <property type="match status" value="1"/>
</dbReference>
<dbReference type="InterPro" id="IPR050736">
    <property type="entry name" value="Sensor_HK_Regulatory"/>
</dbReference>
<dbReference type="Proteomes" id="UP000262954">
    <property type="component" value="Unassembled WGS sequence"/>
</dbReference>
<dbReference type="InterPro" id="IPR029016">
    <property type="entry name" value="GAF-like_dom_sf"/>
</dbReference>
<accession>A0A354M4L4</accession>
<organism evidence="12 13">
    <name type="scientific">Coprobacter fastidiosus</name>
    <dbReference type="NCBI Taxonomy" id="1099853"/>
    <lineage>
        <taxon>Bacteria</taxon>
        <taxon>Pseudomonadati</taxon>
        <taxon>Bacteroidota</taxon>
        <taxon>Bacteroidia</taxon>
        <taxon>Bacteroidales</taxon>
        <taxon>Barnesiellaceae</taxon>
        <taxon>Coprobacter</taxon>
    </lineage>
</organism>
<dbReference type="Pfam" id="PF13188">
    <property type="entry name" value="PAS_8"/>
    <property type="match status" value="1"/>
</dbReference>